<dbReference type="InterPro" id="IPR056884">
    <property type="entry name" value="NPHP3-like_N"/>
</dbReference>
<dbReference type="RefSeq" id="XP_033689263.1">
    <property type="nucleotide sequence ID" value="XM_033827787.1"/>
</dbReference>
<evidence type="ECO:0000313" key="3">
    <source>
        <dbReference type="EMBL" id="KAF2254259.1"/>
    </source>
</evidence>
<keyword evidence="1" id="KW-0677">Repeat</keyword>
<organism evidence="3 4">
    <name type="scientific">Trematosphaeria pertusa</name>
    <dbReference type="NCBI Taxonomy" id="390896"/>
    <lineage>
        <taxon>Eukaryota</taxon>
        <taxon>Fungi</taxon>
        <taxon>Dikarya</taxon>
        <taxon>Ascomycota</taxon>
        <taxon>Pezizomycotina</taxon>
        <taxon>Dothideomycetes</taxon>
        <taxon>Pleosporomycetidae</taxon>
        <taxon>Pleosporales</taxon>
        <taxon>Massarineae</taxon>
        <taxon>Trematosphaeriaceae</taxon>
        <taxon>Trematosphaeria</taxon>
    </lineage>
</organism>
<dbReference type="Gene3D" id="3.40.50.300">
    <property type="entry name" value="P-loop containing nucleotide triphosphate hydrolases"/>
    <property type="match status" value="1"/>
</dbReference>
<dbReference type="PANTHER" id="PTHR10039">
    <property type="entry name" value="AMELOGENIN"/>
    <property type="match status" value="1"/>
</dbReference>
<accession>A0A6A6IV09</accession>
<protein>
    <recommendedName>
        <fullName evidence="2">Nephrocystin 3-like N-terminal domain-containing protein</fullName>
    </recommendedName>
</protein>
<keyword evidence="4" id="KW-1185">Reference proteome</keyword>
<reference evidence="3" key="1">
    <citation type="journal article" date="2020" name="Stud. Mycol.">
        <title>101 Dothideomycetes genomes: a test case for predicting lifestyles and emergence of pathogens.</title>
        <authorList>
            <person name="Haridas S."/>
            <person name="Albert R."/>
            <person name="Binder M."/>
            <person name="Bloem J."/>
            <person name="Labutti K."/>
            <person name="Salamov A."/>
            <person name="Andreopoulos B."/>
            <person name="Baker S."/>
            <person name="Barry K."/>
            <person name="Bills G."/>
            <person name="Bluhm B."/>
            <person name="Cannon C."/>
            <person name="Castanera R."/>
            <person name="Culley D."/>
            <person name="Daum C."/>
            <person name="Ezra D."/>
            <person name="Gonzalez J."/>
            <person name="Henrissat B."/>
            <person name="Kuo A."/>
            <person name="Liang C."/>
            <person name="Lipzen A."/>
            <person name="Lutzoni F."/>
            <person name="Magnuson J."/>
            <person name="Mondo S."/>
            <person name="Nolan M."/>
            <person name="Ohm R."/>
            <person name="Pangilinan J."/>
            <person name="Park H.-J."/>
            <person name="Ramirez L."/>
            <person name="Alfaro M."/>
            <person name="Sun H."/>
            <person name="Tritt A."/>
            <person name="Yoshinaga Y."/>
            <person name="Zwiers L.-H."/>
            <person name="Turgeon B."/>
            <person name="Goodwin S."/>
            <person name="Spatafora J."/>
            <person name="Crous P."/>
            <person name="Grigoriev I."/>
        </authorList>
    </citation>
    <scope>NUCLEOTIDE SEQUENCE</scope>
    <source>
        <strain evidence="3">CBS 122368</strain>
    </source>
</reference>
<dbReference type="GeneID" id="54581117"/>
<evidence type="ECO:0000313" key="4">
    <source>
        <dbReference type="Proteomes" id="UP000800094"/>
    </source>
</evidence>
<dbReference type="Pfam" id="PF24883">
    <property type="entry name" value="NPHP3_N"/>
    <property type="match status" value="1"/>
</dbReference>
<dbReference type="EMBL" id="ML987190">
    <property type="protein sequence ID" value="KAF2254259.1"/>
    <property type="molecule type" value="Genomic_DNA"/>
</dbReference>
<dbReference type="OrthoDB" id="443402at2759"/>
<dbReference type="AlphaFoldDB" id="A0A6A6IV09"/>
<proteinExistence type="predicted"/>
<dbReference type="PANTHER" id="PTHR10039:SF5">
    <property type="entry name" value="NACHT DOMAIN-CONTAINING PROTEIN"/>
    <property type="match status" value="1"/>
</dbReference>
<sequence length="952" mass="108508">MDPLSILGVASAVVAFVEFTKKLATKTIEVRSTAKGQPANVMRLAQLADDLTTVASTARDKVKNLSSSYPRHAEALEKLTVECSEVEAKLKTGLNKLTATPTNNTFKAMTSQLGVAIRSIWSAEEFKEWSRQLDSIRDQVTMNVLICVWDEIKKTGDKTERILQIVARIQIATDRPKNNFEDGNTGGHLSETSRKAKMEEAIWASTDLIDLQSDSDPSPPPYTLTVPPEGLGVYKKGDKRHFANKILRSLRFEEMKDRANQIESAFPKTFQWLFDKDDKGPENGKGRLAMSFREWLVSQEKSIFWVTGVPASGKSTLMKFLTTHQSLLDRLREWAGERVRIAEFYFWNPGSKIQKSRNGLLRSLLYQLLSLHPELAEAVAPRRRLFFDIAPDNAEAPLWEWTELRECIFRVASLLRTSGWRLALFIDGLDEYEGFVEGLPEDRTASHRTTDEMLEVLIDLHNKYDVKLCVSSRPLNYFRDKFRGCRSIAMQDLTQPDIDHYVEERLRNCPGIQDLRDVEGQNVDELISELKTKACGVFLWVVLVVEQLTQRSRDGATIQELRNVVRDLPQDLSKLYDTIQGQIGPEKECTASKLYQLIMAWKGTWSGQMEATFLWLAYSHDAQENENSYDGYFDPEMEQSITKNTERLLQGHTRGILQVSTPGPTGGPHTIDFLHKTAYEWLREINWQKVIGNGPRDYQPLLCILDVLVHHTHTLETKHSVLKQCLSRIFMLAGEVQEDNNPATRSKLVSIIDRVKPRHLWDMGIESLFFLTAVSTANKIIAPELATMTWAAAWACHPYLQGKLEADPSIPVGQQSKGFAFKQWFTKSAPQTQVSLLDAAIFGFKHRRAGLHWYIDVRKLSVWQAFQRLETVKVLLQQGAKIDNRTRTALKSMTKEMPPDSVDVKYLNLLINISGRHNFLDSFDAERRKVFSDDLVAKSHKDSMFPEYKIHV</sequence>
<dbReference type="InterPro" id="IPR027417">
    <property type="entry name" value="P-loop_NTPase"/>
</dbReference>
<gene>
    <name evidence="3" type="ORF">BU26DRAFT_514223</name>
</gene>
<dbReference type="Proteomes" id="UP000800094">
    <property type="component" value="Unassembled WGS sequence"/>
</dbReference>
<evidence type="ECO:0000256" key="1">
    <source>
        <dbReference type="ARBA" id="ARBA00022737"/>
    </source>
</evidence>
<dbReference type="SUPFAM" id="SSF52540">
    <property type="entry name" value="P-loop containing nucleoside triphosphate hydrolases"/>
    <property type="match status" value="1"/>
</dbReference>
<evidence type="ECO:0000259" key="2">
    <source>
        <dbReference type="Pfam" id="PF24883"/>
    </source>
</evidence>
<name>A0A6A6IV09_9PLEO</name>
<feature type="domain" description="Nephrocystin 3-like N-terminal" evidence="2">
    <location>
        <begin position="291"/>
        <end position="473"/>
    </location>
</feature>